<proteinExistence type="predicted"/>
<sequence>MSGLASFHFLFGSSSSPSPPLSSIPPATPPSFELHYLRRPQFPPSHHYGYHCASCLIPLLSLV</sequence>
<organism evidence="1 2">
    <name type="scientific">Tulasnella calospora MUT 4182</name>
    <dbReference type="NCBI Taxonomy" id="1051891"/>
    <lineage>
        <taxon>Eukaryota</taxon>
        <taxon>Fungi</taxon>
        <taxon>Dikarya</taxon>
        <taxon>Basidiomycota</taxon>
        <taxon>Agaricomycotina</taxon>
        <taxon>Agaricomycetes</taxon>
        <taxon>Cantharellales</taxon>
        <taxon>Tulasnellaceae</taxon>
        <taxon>Tulasnella</taxon>
    </lineage>
</organism>
<accession>A0A0C3QMZ1</accession>
<dbReference type="HOGENOM" id="CLU_2892294_0_0_1"/>
<reference evidence="2" key="2">
    <citation type="submission" date="2015-01" db="EMBL/GenBank/DDBJ databases">
        <title>Evolutionary Origins and Diversification of the Mycorrhizal Mutualists.</title>
        <authorList>
            <consortium name="DOE Joint Genome Institute"/>
            <consortium name="Mycorrhizal Genomics Consortium"/>
            <person name="Kohler A."/>
            <person name="Kuo A."/>
            <person name="Nagy L.G."/>
            <person name="Floudas D."/>
            <person name="Copeland A."/>
            <person name="Barry K.W."/>
            <person name="Cichocki N."/>
            <person name="Veneault-Fourrey C."/>
            <person name="LaButti K."/>
            <person name="Lindquist E.A."/>
            <person name="Lipzen A."/>
            <person name="Lundell T."/>
            <person name="Morin E."/>
            <person name="Murat C."/>
            <person name="Riley R."/>
            <person name="Ohm R."/>
            <person name="Sun H."/>
            <person name="Tunlid A."/>
            <person name="Henrissat B."/>
            <person name="Grigoriev I.V."/>
            <person name="Hibbett D.S."/>
            <person name="Martin F."/>
        </authorList>
    </citation>
    <scope>NUCLEOTIDE SEQUENCE [LARGE SCALE GENOMIC DNA]</scope>
    <source>
        <strain evidence="2">MUT 4182</strain>
    </source>
</reference>
<keyword evidence="2" id="KW-1185">Reference proteome</keyword>
<evidence type="ECO:0000313" key="2">
    <source>
        <dbReference type="Proteomes" id="UP000054248"/>
    </source>
</evidence>
<dbReference type="EMBL" id="KN822942">
    <property type="protein sequence ID" value="KIO34470.1"/>
    <property type="molecule type" value="Genomic_DNA"/>
</dbReference>
<dbReference type="AlphaFoldDB" id="A0A0C3QMZ1"/>
<name>A0A0C3QMZ1_9AGAM</name>
<feature type="non-terminal residue" evidence="1">
    <location>
        <position position="63"/>
    </location>
</feature>
<gene>
    <name evidence="1" type="ORF">M407DRAFT_240400</name>
</gene>
<protein>
    <submittedName>
        <fullName evidence="1">Uncharacterized protein</fullName>
    </submittedName>
</protein>
<reference evidence="1 2" key="1">
    <citation type="submission" date="2014-04" db="EMBL/GenBank/DDBJ databases">
        <authorList>
            <consortium name="DOE Joint Genome Institute"/>
            <person name="Kuo A."/>
            <person name="Girlanda M."/>
            <person name="Perotto S."/>
            <person name="Kohler A."/>
            <person name="Nagy L.G."/>
            <person name="Floudas D."/>
            <person name="Copeland A."/>
            <person name="Barry K.W."/>
            <person name="Cichocki N."/>
            <person name="Veneault-Fourrey C."/>
            <person name="LaButti K."/>
            <person name="Lindquist E.A."/>
            <person name="Lipzen A."/>
            <person name="Lundell T."/>
            <person name="Morin E."/>
            <person name="Murat C."/>
            <person name="Sun H."/>
            <person name="Tunlid A."/>
            <person name="Henrissat B."/>
            <person name="Grigoriev I.V."/>
            <person name="Hibbett D.S."/>
            <person name="Martin F."/>
            <person name="Nordberg H.P."/>
            <person name="Cantor M.N."/>
            <person name="Hua S.X."/>
        </authorList>
    </citation>
    <scope>NUCLEOTIDE SEQUENCE [LARGE SCALE GENOMIC DNA]</scope>
    <source>
        <strain evidence="1 2">MUT 4182</strain>
    </source>
</reference>
<dbReference type="Proteomes" id="UP000054248">
    <property type="component" value="Unassembled WGS sequence"/>
</dbReference>
<evidence type="ECO:0000313" key="1">
    <source>
        <dbReference type="EMBL" id="KIO34470.1"/>
    </source>
</evidence>